<dbReference type="InterPro" id="IPR003448">
    <property type="entry name" value="Mopterin_biosynth_MoaE"/>
</dbReference>
<dbReference type="GO" id="GO:0006777">
    <property type="term" value="P:Mo-molybdopterin cofactor biosynthetic process"/>
    <property type="evidence" value="ECO:0007669"/>
    <property type="project" value="InterPro"/>
</dbReference>
<gene>
    <name evidence="1" type="ORF">I6J21_05100</name>
</gene>
<dbReference type="SUPFAM" id="SSF54690">
    <property type="entry name" value="Molybdopterin synthase subunit MoaE"/>
    <property type="match status" value="1"/>
</dbReference>
<evidence type="ECO:0000313" key="2">
    <source>
        <dbReference type="Proteomes" id="UP000617681"/>
    </source>
</evidence>
<reference evidence="1" key="1">
    <citation type="submission" date="2021-02" db="EMBL/GenBank/DDBJ databases">
        <title>FDA dAtabase for Regulatory Grade micrObial Sequences (FDA-ARGOS): Supporting development and validation of Infectious Disease Dx tests.</title>
        <authorList>
            <person name="Sproer C."/>
            <person name="Gronow S."/>
            <person name="Severitt S."/>
            <person name="Schroder I."/>
            <person name="Tallon L."/>
            <person name="Sadzewicz L."/>
            <person name="Zhao X."/>
            <person name="Boylan J."/>
            <person name="Ott S."/>
            <person name="Bowen H."/>
            <person name="Vavikolanu K."/>
            <person name="Mehta A."/>
            <person name="Aluvathingal J."/>
            <person name="Nadendla S."/>
            <person name="Lowell S."/>
            <person name="Myers T."/>
            <person name="Yan Y."/>
            <person name="Sichtig H."/>
        </authorList>
    </citation>
    <scope>NUCLEOTIDE SEQUENCE</scope>
    <source>
        <strain evidence="1">FDAARGOS_1191</strain>
    </source>
</reference>
<dbReference type="Pfam" id="PF02391">
    <property type="entry name" value="MoaE"/>
    <property type="match status" value="1"/>
</dbReference>
<accession>A0AAX1LAM9</accession>
<sequence>MGINTTPTILTRMIYSRIRDTAIDVPFLAEQVACDEAGAIATFDGRVRNHDHGHAVTKLTYSAHPAAERIIVEVAEQIGKKYDLHSIAVEHRTGDLSIGDTALGAAVSSSHRREAFEALTELVDEIKAQLPIWKQQFFSDGTYEWSNCA</sequence>
<dbReference type="Proteomes" id="UP000617681">
    <property type="component" value="Chromosome"/>
</dbReference>
<evidence type="ECO:0000313" key="1">
    <source>
        <dbReference type="EMBL" id="QRP71503.1"/>
    </source>
</evidence>
<dbReference type="InterPro" id="IPR036563">
    <property type="entry name" value="MoaE_sf"/>
</dbReference>
<organism evidence="1 2">
    <name type="scientific">Corynebacterium glucuronolyticum</name>
    <dbReference type="NCBI Taxonomy" id="39791"/>
    <lineage>
        <taxon>Bacteria</taxon>
        <taxon>Bacillati</taxon>
        <taxon>Actinomycetota</taxon>
        <taxon>Actinomycetes</taxon>
        <taxon>Mycobacteriales</taxon>
        <taxon>Corynebacteriaceae</taxon>
        <taxon>Corynebacterium</taxon>
    </lineage>
</organism>
<dbReference type="CDD" id="cd00756">
    <property type="entry name" value="MoaE"/>
    <property type="match status" value="1"/>
</dbReference>
<name>A0AAX1LAM9_9CORY</name>
<dbReference type="PANTHER" id="PTHR23404">
    <property type="entry name" value="MOLYBDOPTERIN SYNTHASE RELATED"/>
    <property type="match status" value="1"/>
</dbReference>
<dbReference type="AlphaFoldDB" id="A0AAX1LAM9"/>
<proteinExistence type="predicted"/>
<dbReference type="Gene3D" id="3.90.1170.40">
    <property type="entry name" value="Molybdopterin biosynthesis MoaE subunit"/>
    <property type="match status" value="1"/>
</dbReference>
<dbReference type="EMBL" id="CP069534">
    <property type="protein sequence ID" value="QRP71503.1"/>
    <property type="molecule type" value="Genomic_DNA"/>
</dbReference>
<protein>
    <submittedName>
        <fullName evidence="1">Molybdenum cofactor biosynthesis protein MoaE</fullName>
    </submittedName>
</protein>